<sequence length="80" mass="9137">MSEQTLIRINAQLCNEKGCSDVNLNLSQSEAFKVYQSVASSKVEILDYSQYMQFWGISFSATLSLWLTAFVGGRILRFFR</sequence>
<proteinExistence type="predicted"/>
<reference evidence="2" key="1">
    <citation type="submission" date="2024-03" db="EMBL/GenBank/DDBJ databases">
        <title>Diverse circular DNA viruses in blood, oral, and fecal samples of captive lemurs.</title>
        <authorList>
            <person name="Paietta E.N."/>
            <person name="Kraberger S."/>
            <person name="Lund M.C."/>
            <person name="Custer J.M."/>
            <person name="Vargas K.M."/>
            <person name="Ehmke E.E."/>
            <person name="Yoder A.D."/>
            <person name="Varsani A."/>
        </authorList>
    </citation>
    <scope>NUCLEOTIDE SEQUENCE</scope>
    <source>
        <strain evidence="2">Duke_25SF_59</strain>
    </source>
</reference>
<keyword evidence="1" id="KW-0812">Transmembrane</keyword>
<accession>A0AAU8B2P3</accession>
<keyword evidence="1" id="KW-0472">Membrane</keyword>
<evidence type="ECO:0000256" key="1">
    <source>
        <dbReference type="SAM" id="Phobius"/>
    </source>
</evidence>
<feature type="transmembrane region" description="Helical" evidence="1">
    <location>
        <begin position="54"/>
        <end position="76"/>
    </location>
</feature>
<dbReference type="EMBL" id="PP511688">
    <property type="protein sequence ID" value="XCD06574.1"/>
    <property type="molecule type" value="Genomic_DNA"/>
</dbReference>
<name>A0AAU8B2P3_9VIRU</name>
<keyword evidence="1" id="KW-1133">Transmembrane helix</keyword>
<evidence type="ECO:0000313" key="2">
    <source>
        <dbReference type="EMBL" id="XCD06574.1"/>
    </source>
</evidence>
<organism evidence="2">
    <name type="scientific">Dulem virus 53</name>
    <dbReference type="NCBI Taxonomy" id="3145764"/>
    <lineage>
        <taxon>Viruses</taxon>
        <taxon>Monodnaviria</taxon>
        <taxon>Loebvirae</taxon>
        <taxon>Hofneiviricota</taxon>
        <taxon>Faserviricetes</taxon>
        <taxon>Tubulavirales</taxon>
        <taxon>Inoviridae</taxon>
        <taxon>Inovirus</taxon>
    </lineage>
</organism>
<protein>
    <submittedName>
        <fullName evidence="2">Uncharacterized protein</fullName>
    </submittedName>
</protein>